<dbReference type="OrthoDB" id="6783748at2759"/>
<reference evidence="1" key="1">
    <citation type="submission" date="2020-08" db="EMBL/GenBank/DDBJ databases">
        <title>Multicomponent nature underlies the extraordinary mechanical properties of spider dragline silk.</title>
        <authorList>
            <person name="Kono N."/>
            <person name="Nakamura H."/>
            <person name="Mori M."/>
            <person name="Yoshida Y."/>
            <person name="Ohtoshi R."/>
            <person name="Malay A.D."/>
            <person name="Moran D.A.P."/>
            <person name="Tomita M."/>
            <person name="Numata K."/>
            <person name="Arakawa K."/>
        </authorList>
    </citation>
    <scope>NUCLEOTIDE SEQUENCE</scope>
</reference>
<sequence>MDAVSQVLRNPGVQIANQQRRKTQQILATSVCIYAPQLQMKREGDSFQKTRLYMFLADSHKSEVEVYKTSALRIRLHERVIRTLLISLPYAKGNPTL</sequence>
<keyword evidence="2" id="KW-1185">Reference proteome</keyword>
<comment type="caution">
    <text evidence="1">The sequence shown here is derived from an EMBL/GenBank/DDBJ whole genome shotgun (WGS) entry which is preliminary data.</text>
</comment>
<proteinExistence type="predicted"/>
<protein>
    <submittedName>
        <fullName evidence="1">Uncharacterized protein</fullName>
    </submittedName>
</protein>
<evidence type="ECO:0000313" key="1">
    <source>
        <dbReference type="EMBL" id="GFT16950.1"/>
    </source>
</evidence>
<accession>A0A8X6TJP4</accession>
<gene>
    <name evidence="1" type="ORF">NPIL_185921</name>
</gene>
<name>A0A8X6TJP4_NEPPI</name>
<organism evidence="1 2">
    <name type="scientific">Nephila pilipes</name>
    <name type="common">Giant wood spider</name>
    <name type="synonym">Nephila maculata</name>
    <dbReference type="NCBI Taxonomy" id="299642"/>
    <lineage>
        <taxon>Eukaryota</taxon>
        <taxon>Metazoa</taxon>
        <taxon>Ecdysozoa</taxon>
        <taxon>Arthropoda</taxon>
        <taxon>Chelicerata</taxon>
        <taxon>Arachnida</taxon>
        <taxon>Araneae</taxon>
        <taxon>Araneomorphae</taxon>
        <taxon>Entelegynae</taxon>
        <taxon>Araneoidea</taxon>
        <taxon>Nephilidae</taxon>
        <taxon>Nephila</taxon>
    </lineage>
</organism>
<evidence type="ECO:0000313" key="2">
    <source>
        <dbReference type="Proteomes" id="UP000887013"/>
    </source>
</evidence>
<dbReference type="EMBL" id="BMAW01058575">
    <property type="protein sequence ID" value="GFT16950.1"/>
    <property type="molecule type" value="Genomic_DNA"/>
</dbReference>
<dbReference type="Proteomes" id="UP000887013">
    <property type="component" value="Unassembled WGS sequence"/>
</dbReference>
<dbReference type="AlphaFoldDB" id="A0A8X6TJP4"/>